<dbReference type="PANTHER" id="PTHR43542">
    <property type="entry name" value="METHYLTRANSFERASE"/>
    <property type="match status" value="1"/>
</dbReference>
<dbReference type="GO" id="GO:0031167">
    <property type="term" value="P:rRNA methylation"/>
    <property type="evidence" value="ECO:0007669"/>
    <property type="project" value="InterPro"/>
</dbReference>
<dbReference type="NCBIfam" id="TIGR00095">
    <property type="entry name" value="16S rRNA (guanine(966)-N(2))-methyltransferase RsmD"/>
    <property type="match status" value="1"/>
</dbReference>
<dbReference type="InterPro" id="IPR029063">
    <property type="entry name" value="SAM-dependent_MTases_sf"/>
</dbReference>
<gene>
    <name evidence="3" type="ORF">NMK_3203</name>
</gene>
<dbReference type="InterPro" id="IPR002052">
    <property type="entry name" value="DNA_methylase_N6_adenine_CS"/>
</dbReference>
<dbReference type="SUPFAM" id="SSF53335">
    <property type="entry name" value="S-adenosyl-L-methionine-dependent methyltransferases"/>
    <property type="match status" value="1"/>
</dbReference>
<evidence type="ECO:0000313" key="4">
    <source>
        <dbReference type="Proteomes" id="UP000245081"/>
    </source>
</evidence>
<accession>A0A2R5FBJ7</accession>
<dbReference type="PIRSF" id="PIRSF004553">
    <property type="entry name" value="CHP00095"/>
    <property type="match status" value="1"/>
</dbReference>
<evidence type="ECO:0000313" key="3">
    <source>
        <dbReference type="EMBL" id="GBG15592.1"/>
    </source>
</evidence>
<name>A0A2R5FBJ7_9PROT</name>
<dbReference type="OrthoDB" id="9803017at2"/>
<dbReference type="PANTHER" id="PTHR43542:SF1">
    <property type="entry name" value="METHYLTRANSFERASE"/>
    <property type="match status" value="1"/>
</dbReference>
<sequence>MAALNKVRIGGGEWRSRLLRFPDALALRPTPDRVRQTLFNWLGQELYGLHCLDLFAGSGALGFEALSRGAASVTLVENNPAVHRALQDNAKLLKADKAHILRSDALSFLTQNRQPFDVIFLDPPYGQGWLEKLLPLLAQHLAPEGGVYAEAEKALQDGEGWQVVKHGKAGNVHYHLLKSAHDA</sequence>
<dbReference type="AlphaFoldDB" id="A0A2R5FBJ7"/>
<keyword evidence="4" id="KW-1185">Reference proteome</keyword>
<dbReference type="RefSeq" id="WP_109016737.1">
    <property type="nucleotide sequence ID" value="NZ_BDOQ01000019.1"/>
</dbReference>
<evidence type="ECO:0000256" key="1">
    <source>
        <dbReference type="ARBA" id="ARBA00022603"/>
    </source>
</evidence>
<dbReference type="InterPro" id="IPR004398">
    <property type="entry name" value="RNA_MeTrfase_RsmD"/>
</dbReference>
<protein>
    <submittedName>
        <fullName evidence="3">16S rRNA (Guanine(966)-N(2))-methyltransferase RsmD</fullName>
    </submittedName>
</protein>
<dbReference type="Proteomes" id="UP000245081">
    <property type="component" value="Unassembled WGS sequence"/>
</dbReference>
<dbReference type="CDD" id="cd02440">
    <property type="entry name" value="AdoMet_MTases"/>
    <property type="match status" value="1"/>
</dbReference>
<evidence type="ECO:0000256" key="2">
    <source>
        <dbReference type="ARBA" id="ARBA00022679"/>
    </source>
</evidence>
<dbReference type="Pfam" id="PF03602">
    <property type="entry name" value="Cons_hypoth95"/>
    <property type="match status" value="1"/>
</dbReference>
<reference evidence="3 4" key="1">
    <citation type="journal article" date="2018" name="Environ. Microbiol.">
        <title>Isolation and genomic characterization of Novimethylophilus kurashikiensis gen. nov. sp. nov., a new lanthanide-dependent methylotrophic species of Methylophilaceae.</title>
        <authorList>
            <person name="Lv H."/>
            <person name="Sahin N."/>
            <person name="Tani A."/>
        </authorList>
    </citation>
    <scope>NUCLEOTIDE SEQUENCE [LARGE SCALE GENOMIC DNA]</scope>
    <source>
        <strain evidence="3 4">La2-4</strain>
    </source>
</reference>
<dbReference type="PROSITE" id="PS00092">
    <property type="entry name" value="N6_MTASE"/>
    <property type="match status" value="1"/>
</dbReference>
<keyword evidence="2 3" id="KW-0808">Transferase</keyword>
<dbReference type="GO" id="GO:0008168">
    <property type="term" value="F:methyltransferase activity"/>
    <property type="evidence" value="ECO:0007669"/>
    <property type="project" value="UniProtKB-KW"/>
</dbReference>
<proteinExistence type="predicted"/>
<dbReference type="GO" id="GO:0003676">
    <property type="term" value="F:nucleic acid binding"/>
    <property type="evidence" value="ECO:0007669"/>
    <property type="project" value="InterPro"/>
</dbReference>
<organism evidence="3 4">
    <name type="scientific">Novimethylophilus kurashikiensis</name>
    <dbReference type="NCBI Taxonomy" id="1825523"/>
    <lineage>
        <taxon>Bacteria</taxon>
        <taxon>Pseudomonadati</taxon>
        <taxon>Pseudomonadota</taxon>
        <taxon>Betaproteobacteria</taxon>
        <taxon>Nitrosomonadales</taxon>
        <taxon>Methylophilaceae</taxon>
        <taxon>Novimethylophilus</taxon>
    </lineage>
</organism>
<keyword evidence="1 3" id="KW-0489">Methyltransferase</keyword>
<dbReference type="Gene3D" id="3.40.50.150">
    <property type="entry name" value="Vaccinia Virus protein VP39"/>
    <property type="match status" value="1"/>
</dbReference>
<comment type="caution">
    <text evidence="3">The sequence shown here is derived from an EMBL/GenBank/DDBJ whole genome shotgun (WGS) entry which is preliminary data.</text>
</comment>
<dbReference type="EMBL" id="BDOQ01000019">
    <property type="protein sequence ID" value="GBG15592.1"/>
    <property type="molecule type" value="Genomic_DNA"/>
</dbReference>